<dbReference type="NCBIfam" id="TIGR02857">
    <property type="entry name" value="CydD"/>
    <property type="match status" value="1"/>
</dbReference>
<feature type="chain" id="PRO_5015436668" evidence="9">
    <location>
        <begin position="38"/>
        <end position="1122"/>
    </location>
</feature>
<feature type="transmembrane region" description="Helical" evidence="8">
    <location>
        <begin position="261"/>
        <end position="280"/>
    </location>
</feature>
<feature type="transmembrane region" description="Helical" evidence="8">
    <location>
        <begin position="738"/>
        <end position="759"/>
    </location>
</feature>
<dbReference type="CDD" id="cd18584">
    <property type="entry name" value="ABC_6TM_AarD_CydD"/>
    <property type="match status" value="1"/>
</dbReference>
<dbReference type="Gene3D" id="3.40.50.300">
    <property type="entry name" value="P-loop containing nucleotide triphosphate hydrolases"/>
    <property type="match status" value="2"/>
</dbReference>
<keyword evidence="5 8" id="KW-1133">Transmembrane helix</keyword>
<proteinExistence type="predicted"/>
<evidence type="ECO:0000313" key="12">
    <source>
        <dbReference type="EMBL" id="PRY46015.1"/>
    </source>
</evidence>
<evidence type="ECO:0000256" key="4">
    <source>
        <dbReference type="ARBA" id="ARBA00022840"/>
    </source>
</evidence>
<dbReference type="GO" id="GO:0005886">
    <property type="term" value="C:plasma membrane"/>
    <property type="evidence" value="ECO:0007669"/>
    <property type="project" value="UniProtKB-SubCell"/>
</dbReference>
<dbReference type="InterPro" id="IPR017871">
    <property type="entry name" value="ABC_transporter-like_CS"/>
</dbReference>
<dbReference type="NCBIfam" id="TIGR02868">
    <property type="entry name" value="CydC"/>
    <property type="match status" value="1"/>
</dbReference>
<dbReference type="GO" id="GO:0140359">
    <property type="term" value="F:ABC-type transporter activity"/>
    <property type="evidence" value="ECO:0007669"/>
    <property type="project" value="InterPro"/>
</dbReference>
<keyword evidence="6 8" id="KW-0472">Membrane</keyword>
<keyword evidence="9" id="KW-0732">Signal</keyword>
<dbReference type="InterPro" id="IPR003593">
    <property type="entry name" value="AAA+_ATPase"/>
</dbReference>
<dbReference type="SUPFAM" id="SSF90123">
    <property type="entry name" value="ABC transporter transmembrane region"/>
    <property type="match status" value="2"/>
</dbReference>
<dbReference type="PANTHER" id="PTHR24221">
    <property type="entry name" value="ATP-BINDING CASSETTE SUB-FAMILY B"/>
    <property type="match status" value="1"/>
</dbReference>
<evidence type="ECO:0000259" key="10">
    <source>
        <dbReference type="PROSITE" id="PS50893"/>
    </source>
</evidence>
<dbReference type="InterPro" id="IPR039421">
    <property type="entry name" value="Type_1_exporter"/>
</dbReference>
<comment type="subcellular location">
    <subcellularLocation>
        <location evidence="1">Cell membrane</location>
        <topology evidence="1">Multi-pass membrane protein</topology>
    </subcellularLocation>
</comment>
<feature type="compositionally biased region" description="Low complexity" evidence="7">
    <location>
        <begin position="327"/>
        <end position="362"/>
    </location>
</feature>
<dbReference type="EMBL" id="PVTF01000001">
    <property type="protein sequence ID" value="PRY46015.1"/>
    <property type="molecule type" value="Genomic_DNA"/>
</dbReference>
<dbReference type="GO" id="GO:0042883">
    <property type="term" value="P:cysteine transport"/>
    <property type="evidence" value="ECO:0007669"/>
    <property type="project" value="InterPro"/>
</dbReference>
<feature type="transmembrane region" description="Helical" evidence="8">
    <location>
        <begin position="150"/>
        <end position="170"/>
    </location>
</feature>
<protein>
    <submittedName>
        <fullName evidence="12">Thiol reductant ABC exporter CydD subunit/thiol reductant ABC exporter CydC subunit,TIGR02868</fullName>
    </submittedName>
</protein>
<sequence>MKGPLGALPALSRSARWALAWCACLAALTAAATVAQAVALATALTGGSSWTALAGAVLARAALAWATETVAARAAAGAKEELRAAVLDRSLALGPAWIADRGPAELTVLATKGLDALDAYFTRYLPALVTTAVVPPLVGAWILLTDPTSAVLIALTIPLIPVFAILIGLFTQRQVTAAAETTERLSGHLLQLVRALPVLTAFRRAEAQATAVRRIGDRHRKATMGTLRVAFLSALVLEIAASLSVALIAVGVGLRLVSGDLTLTTALVVLILAPECYLPLRAAGAAHHASEDGLEAVRRVNDILTSADPDGVVPANATRASTSTPQTMATLTSPASTSPASTRPASTSTNTASTSTNTAPHTTQPPPVPGGRPCSSLPPSPGREAVVDLACGQPLDLWTTGVRSGDTVLDVRDLHVQRREQDAPDGLGFVVRAGEVHRLDGPSGSGKSTTMAVLLGFVRPDAGQVLVCGNDLSTVDLSTWRRIVSWVPQRPAFAGTTVVEELELVLGRRPERAELAEVAAEHLYDRRVNELSTGERQRVAVARALLKVRAGARVLLLDEPTAHLDPPTAALVMAAVHRAAATGVAVVLATHRLAGDTDEPVPAEATGTDHRDSARVRKPGRLLTGRALAGAALGIAALGSGVALSALAAHLIARAAEQPPILTLSVLVVGVRTFALAKGVLRYLERLVSHEAAFRLAGDLRVRLWEALVRLGPARLRRDTLQRLVDDTDTVRDLVPRVLLPPIVAAGVSAGAVLLFTLIHPAAGLALAVALLVGGLTAPAVAVAVERRASTVLARGRRALGAEVFTLLDAAPDLISFGAHERKRADVAERDTELVRQARRQALGAGAATAVLQLTTGLASLVCTALAIGHVDPLLLPVLGLVPLALAEALGGLPQAAQQRAALREAHQRLTEVIDSDERAERGPDGPVRLRHADLGWPGAEPVLRDVDLDLPVGWTAVVGPSGAGKSTLFATLLGFLAPVRAPHRVAWCPQEPQLVATTLRENLRMADPHADDERLRDALRLAGLPEWTDRLDTAIGNGLLSGGEAQRVALARAVLHDADLVLLDEPTAHLDPPTARALLDRLAVALEGRTVVHITHRPEETAGADLVLDVADGHVRERAYR</sequence>
<organism evidence="12 13">
    <name type="scientific">Umezawaea tangerina</name>
    <dbReference type="NCBI Taxonomy" id="84725"/>
    <lineage>
        <taxon>Bacteria</taxon>
        <taxon>Bacillati</taxon>
        <taxon>Actinomycetota</taxon>
        <taxon>Actinomycetes</taxon>
        <taxon>Pseudonocardiales</taxon>
        <taxon>Pseudonocardiaceae</taxon>
        <taxon>Umezawaea</taxon>
    </lineage>
</organism>
<evidence type="ECO:0000256" key="1">
    <source>
        <dbReference type="ARBA" id="ARBA00004651"/>
    </source>
</evidence>
<keyword evidence="3" id="KW-0547">Nucleotide-binding</keyword>
<dbReference type="GO" id="GO:0005524">
    <property type="term" value="F:ATP binding"/>
    <property type="evidence" value="ECO:0007669"/>
    <property type="project" value="UniProtKB-KW"/>
</dbReference>
<evidence type="ECO:0000256" key="3">
    <source>
        <dbReference type="ARBA" id="ARBA00022741"/>
    </source>
</evidence>
<dbReference type="Proteomes" id="UP000239494">
    <property type="component" value="Unassembled WGS sequence"/>
</dbReference>
<dbReference type="GO" id="GO:0045454">
    <property type="term" value="P:cell redox homeostasis"/>
    <property type="evidence" value="ECO:0007669"/>
    <property type="project" value="InterPro"/>
</dbReference>
<feature type="signal peptide" evidence="9">
    <location>
        <begin position="1"/>
        <end position="37"/>
    </location>
</feature>
<feature type="domain" description="ABC transporter" evidence="10">
    <location>
        <begin position="409"/>
        <end position="644"/>
    </location>
</feature>
<dbReference type="PROSITE" id="PS00211">
    <property type="entry name" value="ABC_TRANSPORTER_1"/>
    <property type="match status" value="1"/>
</dbReference>
<feature type="transmembrane region" description="Helical" evidence="8">
    <location>
        <begin position="842"/>
        <end position="868"/>
    </location>
</feature>
<dbReference type="GO" id="GO:0016887">
    <property type="term" value="F:ATP hydrolysis activity"/>
    <property type="evidence" value="ECO:0007669"/>
    <property type="project" value="InterPro"/>
</dbReference>
<evidence type="ECO:0000256" key="8">
    <source>
        <dbReference type="SAM" id="Phobius"/>
    </source>
</evidence>
<evidence type="ECO:0000256" key="7">
    <source>
        <dbReference type="SAM" id="MobiDB-lite"/>
    </source>
</evidence>
<dbReference type="InterPro" id="IPR014223">
    <property type="entry name" value="ABC_CydC/D"/>
</dbReference>
<comment type="caution">
    <text evidence="12">The sequence shown here is derived from an EMBL/GenBank/DDBJ whole genome shotgun (WGS) entry which is preliminary data.</text>
</comment>
<feature type="transmembrane region" description="Helical" evidence="8">
    <location>
        <begin position="124"/>
        <end position="144"/>
    </location>
</feature>
<evidence type="ECO:0000256" key="6">
    <source>
        <dbReference type="ARBA" id="ARBA00023136"/>
    </source>
</evidence>
<feature type="transmembrane region" description="Helical" evidence="8">
    <location>
        <begin position="765"/>
        <end position="785"/>
    </location>
</feature>
<dbReference type="InterPro" id="IPR011527">
    <property type="entry name" value="ABC1_TM_dom"/>
</dbReference>
<reference evidence="12 13" key="1">
    <citation type="submission" date="2018-03" db="EMBL/GenBank/DDBJ databases">
        <title>Genomic Encyclopedia of Archaeal and Bacterial Type Strains, Phase II (KMG-II): from individual species to whole genera.</title>
        <authorList>
            <person name="Goeker M."/>
        </authorList>
    </citation>
    <scope>NUCLEOTIDE SEQUENCE [LARGE SCALE GENOMIC DNA]</scope>
    <source>
        <strain evidence="12 13">DSM 44720</strain>
    </source>
</reference>
<feature type="transmembrane region" description="Helical" evidence="8">
    <location>
        <begin position="229"/>
        <end position="249"/>
    </location>
</feature>
<feature type="compositionally biased region" description="Pro residues" evidence="7">
    <location>
        <begin position="363"/>
        <end position="381"/>
    </location>
</feature>
<feature type="domain" description="ABC transporter" evidence="10">
    <location>
        <begin position="928"/>
        <end position="1122"/>
    </location>
</feature>
<dbReference type="PANTHER" id="PTHR24221:SF590">
    <property type="entry name" value="COMPONENT LINKED WITH THE ASSEMBLY OF CYTOCHROME' TRANSPORT TRANSMEMBRANE ATP-BINDING PROTEIN ABC TRANSPORTER CYDD-RELATED"/>
    <property type="match status" value="1"/>
</dbReference>
<keyword evidence="4" id="KW-0067">ATP-binding</keyword>
<dbReference type="Gene3D" id="1.20.1560.10">
    <property type="entry name" value="ABC transporter type 1, transmembrane domain"/>
    <property type="match status" value="2"/>
</dbReference>
<dbReference type="InterPro" id="IPR014216">
    <property type="entry name" value="ABC_transptr_CydD"/>
</dbReference>
<accession>A0A2T0TK61</accession>
<dbReference type="Pfam" id="PF00664">
    <property type="entry name" value="ABC_membrane"/>
    <property type="match status" value="1"/>
</dbReference>
<dbReference type="AlphaFoldDB" id="A0A2T0TK61"/>
<evidence type="ECO:0000313" key="13">
    <source>
        <dbReference type="Proteomes" id="UP000239494"/>
    </source>
</evidence>
<feature type="transmembrane region" description="Helical" evidence="8">
    <location>
        <begin position="627"/>
        <end position="653"/>
    </location>
</feature>
<dbReference type="InterPro" id="IPR036640">
    <property type="entry name" value="ABC1_TM_sf"/>
</dbReference>
<dbReference type="PROSITE" id="PS50929">
    <property type="entry name" value="ABC_TM1F"/>
    <property type="match status" value="2"/>
</dbReference>
<dbReference type="SMART" id="SM00382">
    <property type="entry name" value="AAA"/>
    <property type="match status" value="2"/>
</dbReference>
<keyword evidence="2 8" id="KW-0812">Transmembrane</keyword>
<dbReference type="PROSITE" id="PS50893">
    <property type="entry name" value="ABC_TRANSPORTER_2"/>
    <property type="match status" value="2"/>
</dbReference>
<keyword evidence="13" id="KW-1185">Reference proteome</keyword>
<dbReference type="RefSeq" id="WP_245886055.1">
    <property type="nucleotide sequence ID" value="NZ_PVTF01000001.1"/>
</dbReference>
<dbReference type="InterPro" id="IPR003439">
    <property type="entry name" value="ABC_transporter-like_ATP-bd"/>
</dbReference>
<feature type="region of interest" description="Disordered" evidence="7">
    <location>
        <begin position="307"/>
        <end position="385"/>
    </location>
</feature>
<evidence type="ECO:0000256" key="2">
    <source>
        <dbReference type="ARBA" id="ARBA00022692"/>
    </source>
</evidence>
<feature type="domain" description="ABC transmembrane type-1" evidence="11">
    <location>
        <begin position="628"/>
        <end position="868"/>
    </location>
</feature>
<dbReference type="SUPFAM" id="SSF52540">
    <property type="entry name" value="P-loop containing nucleoside triphosphate hydrolases"/>
    <property type="match status" value="2"/>
</dbReference>
<dbReference type="CDD" id="cd03228">
    <property type="entry name" value="ABCC_MRP_Like"/>
    <property type="match status" value="2"/>
</dbReference>
<evidence type="ECO:0000259" key="11">
    <source>
        <dbReference type="PROSITE" id="PS50929"/>
    </source>
</evidence>
<dbReference type="InterPro" id="IPR027417">
    <property type="entry name" value="P-loop_NTPase"/>
</dbReference>
<name>A0A2T0TK61_9PSEU</name>
<feature type="transmembrane region" description="Helical" evidence="8">
    <location>
        <begin position="659"/>
        <end position="677"/>
    </location>
</feature>
<dbReference type="GO" id="GO:0034775">
    <property type="term" value="P:glutathione transmembrane transport"/>
    <property type="evidence" value="ECO:0007669"/>
    <property type="project" value="InterPro"/>
</dbReference>
<dbReference type="Pfam" id="PF00005">
    <property type="entry name" value="ABC_tran"/>
    <property type="match status" value="2"/>
</dbReference>
<evidence type="ECO:0000256" key="9">
    <source>
        <dbReference type="SAM" id="SignalP"/>
    </source>
</evidence>
<evidence type="ECO:0000256" key="5">
    <source>
        <dbReference type="ARBA" id="ARBA00022989"/>
    </source>
</evidence>
<gene>
    <name evidence="12" type="ORF">CLV43_101279</name>
</gene>
<feature type="transmembrane region" description="Helical" evidence="8">
    <location>
        <begin position="47"/>
        <end position="66"/>
    </location>
</feature>
<feature type="domain" description="ABC transmembrane type-1" evidence="11">
    <location>
        <begin position="20"/>
        <end position="284"/>
    </location>
</feature>